<evidence type="ECO:0000256" key="4">
    <source>
        <dbReference type="ARBA" id="ARBA00022576"/>
    </source>
</evidence>
<dbReference type="Gene3D" id="3.90.1150.10">
    <property type="entry name" value="Aspartate Aminotransferase, domain 1"/>
    <property type="match status" value="1"/>
</dbReference>
<comment type="similarity">
    <text evidence="8">Belongs to the class-II pyridoxal-phosphate-dependent aminotransferase family. Histidinol-phosphate aminotransferase subfamily.</text>
</comment>
<name>A0A9D1ABM0_9FIRM</name>
<keyword evidence="5 8" id="KW-0808">Transferase</keyword>
<evidence type="ECO:0000256" key="2">
    <source>
        <dbReference type="ARBA" id="ARBA00005011"/>
    </source>
</evidence>
<dbReference type="PANTHER" id="PTHR43643:SF3">
    <property type="entry name" value="HISTIDINOL-PHOSPHATE AMINOTRANSFERASE"/>
    <property type="match status" value="1"/>
</dbReference>
<dbReference type="InterPro" id="IPR005861">
    <property type="entry name" value="HisP_aminotrans"/>
</dbReference>
<dbReference type="Pfam" id="PF00155">
    <property type="entry name" value="Aminotran_1_2"/>
    <property type="match status" value="1"/>
</dbReference>
<reference evidence="10" key="1">
    <citation type="submission" date="2020-10" db="EMBL/GenBank/DDBJ databases">
        <authorList>
            <person name="Gilroy R."/>
        </authorList>
    </citation>
    <scope>NUCLEOTIDE SEQUENCE</scope>
    <source>
        <strain evidence="10">ChiSjej4B22-8148</strain>
    </source>
</reference>
<dbReference type="HAMAP" id="MF_01023">
    <property type="entry name" value="HisC_aminotrans_2"/>
    <property type="match status" value="1"/>
</dbReference>
<dbReference type="GO" id="GO:0000105">
    <property type="term" value="P:L-histidine biosynthetic process"/>
    <property type="evidence" value="ECO:0007669"/>
    <property type="project" value="UniProtKB-UniRule"/>
</dbReference>
<keyword evidence="6 8" id="KW-0663">Pyridoxal phosphate</keyword>
<dbReference type="GO" id="GO:0004400">
    <property type="term" value="F:histidinol-phosphate transaminase activity"/>
    <property type="evidence" value="ECO:0007669"/>
    <property type="project" value="UniProtKB-UniRule"/>
</dbReference>
<dbReference type="PROSITE" id="PS00599">
    <property type="entry name" value="AA_TRANSFER_CLASS_2"/>
    <property type="match status" value="1"/>
</dbReference>
<comment type="catalytic activity">
    <reaction evidence="7 8">
        <text>L-histidinol phosphate + 2-oxoglutarate = 3-(imidazol-4-yl)-2-oxopropyl phosphate + L-glutamate</text>
        <dbReference type="Rhea" id="RHEA:23744"/>
        <dbReference type="ChEBI" id="CHEBI:16810"/>
        <dbReference type="ChEBI" id="CHEBI:29985"/>
        <dbReference type="ChEBI" id="CHEBI:57766"/>
        <dbReference type="ChEBI" id="CHEBI:57980"/>
        <dbReference type="EC" id="2.6.1.9"/>
    </reaction>
</comment>
<sequence>MRGWEKNVRRTVPYVPGEQPKEKDIIKLNTNENPYPPAPGVEAVLRGMEPADFRKYPDPSASLLTEAIAESYGFSPDEVFVGVGSDDVLAMAFLTFFNSEKPILFPDITYSFYDVWAELFGIPYERQPLNDSFEIVKEDYFKENGGIIFPNPNAPTGVFMPLQEVEEIVGGNPDSVVIVDEAYIDFGGSSAAELARRYDNLLVVQTFSKSRSMAGMRIGYAIGSRELIQCLNQVKYSFNSYTMNETAILLGKAAIEDRKYFEETRNKIITTREKAKEKLNFLGFVFPDSQANFIFARHKTCSAEKLFKALREAGIYVRYFKKPRIDQYLRITVGTDQEMDCLFAFLEKYLKETAEEGGC</sequence>
<protein>
    <recommendedName>
        <fullName evidence="8">Histidinol-phosphate aminotransferase</fullName>
        <ecNumber evidence="8">2.6.1.9</ecNumber>
    </recommendedName>
    <alternativeName>
        <fullName evidence="8">Imidazole acetol-phosphate transaminase</fullName>
    </alternativeName>
</protein>
<dbReference type="InterPro" id="IPR015421">
    <property type="entry name" value="PyrdxlP-dep_Trfase_major"/>
</dbReference>
<dbReference type="InterPro" id="IPR004839">
    <property type="entry name" value="Aminotransferase_I/II_large"/>
</dbReference>
<accession>A0A9D1ABM0</accession>
<evidence type="ECO:0000256" key="6">
    <source>
        <dbReference type="ARBA" id="ARBA00022898"/>
    </source>
</evidence>
<dbReference type="NCBIfam" id="TIGR01141">
    <property type="entry name" value="hisC"/>
    <property type="match status" value="1"/>
</dbReference>
<comment type="subunit">
    <text evidence="3 8">Homodimer.</text>
</comment>
<gene>
    <name evidence="8" type="primary">hisC</name>
    <name evidence="10" type="ORF">IAB31_05015</name>
</gene>
<comment type="cofactor">
    <cofactor evidence="1 8">
        <name>pyridoxal 5'-phosphate</name>
        <dbReference type="ChEBI" id="CHEBI:597326"/>
    </cofactor>
</comment>
<evidence type="ECO:0000256" key="5">
    <source>
        <dbReference type="ARBA" id="ARBA00022679"/>
    </source>
</evidence>
<keyword evidence="8" id="KW-0368">Histidine biosynthesis</keyword>
<evidence type="ECO:0000256" key="3">
    <source>
        <dbReference type="ARBA" id="ARBA00011738"/>
    </source>
</evidence>
<dbReference type="InterPro" id="IPR015422">
    <property type="entry name" value="PyrdxlP-dep_Trfase_small"/>
</dbReference>
<dbReference type="PANTHER" id="PTHR43643">
    <property type="entry name" value="HISTIDINOL-PHOSPHATE AMINOTRANSFERASE 2"/>
    <property type="match status" value="1"/>
</dbReference>
<reference evidence="10" key="2">
    <citation type="journal article" date="2021" name="PeerJ">
        <title>Extensive microbial diversity within the chicken gut microbiome revealed by metagenomics and culture.</title>
        <authorList>
            <person name="Gilroy R."/>
            <person name="Ravi A."/>
            <person name="Getino M."/>
            <person name="Pursley I."/>
            <person name="Horton D.L."/>
            <person name="Alikhan N.F."/>
            <person name="Baker D."/>
            <person name="Gharbi K."/>
            <person name="Hall N."/>
            <person name="Watson M."/>
            <person name="Adriaenssens E.M."/>
            <person name="Foster-Nyarko E."/>
            <person name="Jarju S."/>
            <person name="Secka A."/>
            <person name="Antonio M."/>
            <person name="Oren A."/>
            <person name="Chaudhuri R.R."/>
            <person name="La Ragione R."/>
            <person name="Hildebrand F."/>
            <person name="Pallen M.J."/>
        </authorList>
    </citation>
    <scope>NUCLEOTIDE SEQUENCE</scope>
    <source>
        <strain evidence="10">ChiSjej4B22-8148</strain>
    </source>
</reference>
<dbReference type="GO" id="GO:0030170">
    <property type="term" value="F:pyridoxal phosphate binding"/>
    <property type="evidence" value="ECO:0007669"/>
    <property type="project" value="InterPro"/>
</dbReference>
<comment type="caution">
    <text evidence="10">The sequence shown here is derived from an EMBL/GenBank/DDBJ whole genome shotgun (WGS) entry which is preliminary data.</text>
</comment>
<evidence type="ECO:0000256" key="8">
    <source>
        <dbReference type="HAMAP-Rule" id="MF_01023"/>
    </source>
</evidence>
<feature type="modified residue" description="N6-(pyridoxal phosphate)lysine" evidence="8">
    <location>
        <position position="209"/>
    </location>
</feature>
<dbReference type="InterPro" id="IPR001917">
    <property type="entry name" value="Aminotrans_II_pyridoxalP_BS"/>
</dbReference>
<dbReference type="InterPro" id="IPR050106">
    <property type="entry name" value="HistidinolP_aminotransfase"/>
</dbReference>
<dbReference type="Proteomes" id="UP000886757">
    <property type="component" value="Unassembled WGS sequence"/>
</dbReference>
<dbReference type="SUPFAM" id="SSF53383">
    <property type="entry name" value="PLP-dependent transferases"/>
    <property type="match status" value="1"/>
</dbReference>
<dbReference type="Gene3D" id="3.40.640.10">
    <property type="entry name" value="Type I PLP-dependent aspartate aminotransferase-like (Major domain)"/>
    <property type="match status" value="1"/>
</dbReference>
<evidence type="ECO:0000256" key="1">
    <source>
        <dbReference type="ARBA" id="ARBA00001933"/>
    </source>
</evidence>
<keyword evidence="4 8" id="KW-0032">Aminotransferase</keyword>
<comment type="pathway">
    <text evidence="2 8">Amino-acid biosynthesis; L-histidine biosynthesis; L-histidine from 5-phospho-alpha-D-ribose 1-diphosphate: step 7/9.</text>
</comment>
<evidence type="ECO:0000313" key="11">
    <source>
        <dbReference type="Proteomes" id="UP000886757"/>
    </source>
</evidence>
<feature type="domain" description="Aminotransferase class I/classII large" evidence="9">
    <location>
        <begin position="23"/>
        <end position="342"/>
    </location>
</feature>
<evidence type="ECO:0000259" key="9">
    <source>
        <dbReference type="Pfam" id="PF00155"/>
    </source>
</evidence>
<dbReference type="InterPro" id="IPR015424">
    <property type="entry name" value="PyrdxlP-dep_Trfase"/>
</dbReference>
<dbReference type="EC" id="2.6.1.9" evidence="8"/>
<evidence type="ECO:0000313" key="10">
    <source>
        <dbReference type="EMBL" id="HIR13268.1"/>
    </source>
</evidence>
<dbReference type="EMBL" id="DVGK01000058">
    <property type="protein sequence ID" value="HIR13268.1"/>
    <property type="molecule type" value="Genomic_DNA"/>
</dbReference>
<proteinExistence type="inferred from homology"/>
<evidence type="ECO:0000256" key="7">
    <source>
        <dbReference type="ARBA" id="ARBA00047481"/>
    </source>
</evidence>
<keyword evidence="8" id="KW-0028">Amino-acid biosynthesis</keyword>
<dbReference type="AlphaFoldDB" id="A0A9D1ABM0"/>
<dbReference type="CDD" id="cd00609">
    <property type="entry name" value="AAT_like"/>
    <property type="match status" value="1"/>
</dbReference>
<organism evidence="10 11">
    <name type="scientific">Candidatus Choladousia intestinavium</name>
    <dbReference type="NCBI Taxonomy" id="2840727"/>
    <lineage>
        <taxon>Bacteria</taxon>
        <taxon>Bacillati</taxon>
        <taxon>Bacillota</taxon>
        <taxon>Clostridia</taxon>
        <taxon>Lachnospirales</taxon>
        <taxon>Lachnospiraceae</taxon>
        <taxon>Lachnospiraceae incertae sedis</taxon>
        <taxon>Candidatus Choladousia</taxon>
    </lineage>
</organism>